<name>A0ABT7PDK0_9BACT</name>
<reference evidence="2 3" key="1">
    <citation type="submission" date="2023-06" db="EMBL/GenBank/DDBJ databases">
        <title>Roseiconus lacunae JC819 isolated from Gulf of Mannar region, Tamil Nadu.</title>
        <authorList>
            <person name="Pk S."/>
            <person name="Ch S."/>
            <person name="Ch V.R."/>
        </authorList>
    </citation>
    <scope>NUCLEOTIDE SEQUENCE [LARGE SCALE GENOMIC DNA]</scope>
    <source>
        <strain evidence="2 3">JC819</strain>
    </source>
</reference>
<evidence type="ECO:0000313" key="3">
    <source>
        <dbReference type="Proteomes" id="UP001239462"/>
    </source>
</evidence>
<sequence length="196" mass="20194">MKSSILRSMAFATSMFLGSVANAAIVMEFDDVSFSGPGLYTFDMTVTAVGQTESISGFTMPLQVANGTTFVPETPDTSLSDIQFTPNALLETKGASSDFTANGFGFSITSVDANGSPLVLNDGESAVLFSIPMNVLTSGDALVESPALSALFSLTGASSVQFGPGFSGNVVTAIPEPGSTIALGCLGIGLMYRRKR</sequence>
<feature type="chain" id="PRO_5045608660" evidence="1">
    <location>
        <begin position="24"/>
        <end position="196"/>
    </location>
</feature>
<feature type="signal peptide" evidence="1">
    <location>
        <begin position="1"/>
        <end position="23"/>
    </location>
</feature>
<protein>
    <submittedName>
        <fullName evidence="2">PEP-CTERM sorting domain-containing protein</fullName>
    </submittedName>
</protein>
<dbReference type="Proteomes" id="UP001239462">
    <property type="component" value="Unassembled WGS sequence"/>
</dbReference>
<comment type="caution">
    <text evidence="2">The sequence shown here is derived from an EMBL/GenBank/DDBJ whole genome shotgun (WGS) entry which is preliminary data.</text>
</comment>
<evidence type="ECO:0000313" key="2">
    <source>
        <dbReference type="EMBL" id="MDM4014577.1"/>
    </source>
</evidence>
<dbReference type="RefSeq" id="WP_289162272.1">
    <property type="nucleotide sequence ID" value="NZ_JASZZN010000002.1"/>
</dbReference>
<keyword evidence="3" id="KW-1185">Reference proteome</keyword>
<gene>
    <name evidence="2" type="ORF">QTN89_03975</name>
</gene>
<keyword evidence="1" id="KW-0732">Signal</keyword>
<dbReference type="NCBIfam" id="TIGR02595">
    <property type="entry name" value="PEP_CTERM"/>
    <property type="match status" value="1"/>
</dbReference>
<accession>A0ABT7PDK0</accession>
<evidence type="ECO:0000256" key="1">
    <source>
        <dbReference type="SAM" id="SignalP"/>
    </source>
</evidence>
<organism evidence="2 3">
    <name type="scientific">Roseiconus lacunae</name>
    <dbReference type="NCBI Taxonomy" id="2605694"/>
    <lineage>
        <taxon>Bacteria</taxon>
        <taxon>Pseudomonadati</taxon>
        <taxon>Planctomycetota</taxon>
        <taxon>Planctomycetia</taxon>
        <taxon>Pirellulales</taxon>
        <taxon>Pirellulaceae</taxon>
        <taxon>Roseiconus</taxon>
    </lineage>
</organism>
<dbReference type="EMBL" id="JASZZN010000002">
    <property type="protein sequence ID" value="MDM4014577.1"/>
    <property type="molecule type" value="Genomic_DNA"/>
</dbReference>
<dbReference type="InterPro" id="IPR013424">
    <property type="entry name" value="Ice-binding_C"/>
</dbReference>
<proteinExistence type="predicted"/>